<evidence type="ECO:0000313" key="1">
    <source>
        <dbReference type="EMBL" id="OXM85377.1"/>
    </source>
</evidence>
<organism evidence="1 2">
    <name type="scientific">Paenibacillus rigui</name>
    <dbReference type="NCBI Taxonomy" id="554312"/>
    <lineage>
        <taxon>Bacteria</taxon>
        <taxon>Bacillati</taxon>
        <taxon>Bacillota</taxon>
        <taxon>Bacilli</taxon>
        <taxon>Bacillales</taxon>
        <taxon>Paenibacillaceae</taxon>
        <taxon>Paenibacillus</taxon>
    </lineage>
</organism>
<proteinExistence type="predicted"/>
<evidence type="ECO:0000313" key="2">
    <source>
        <dbReference type="Proteomes" id="UP000215509"/>
    </source>
</evidence>
<protein>
    <submittedName>
        <fullName evidence="1">Uncharacterized protein</fullName>
    </submittedName>
</protein>
<comment type="caution">
    <text evidence="1">The sequence shown here is derived from an EMBL/GenBank/DDBJ whole genome shotgun (WGS) entry which is preliminary data.</text>
</comment>
<name>A0A229UP98_9BACL</name>
<dbReference type="EMBL" id="NMQW01000022">
    <property type="protein sequence ID" value="OXM85377.1"/>
    <property type="molecule type" value="Genomic_DNA"/>
</dbReference>
<dbReference type="AlphaFoldDB" id="A0A229UP98"/>
<sequence length="175" mass="20299">MMDYFVLKQDERVSDAPILLDVRKQLDIRDIRWTSAHKIADTLIFQVKAERESCYSDVLDGQLFLVSERLKRLIEAYVPDTLFKMTPLVDVTHHRQSSYYLPIFEEVEALGPSSERVGDGSVIKKLVLHKDKMKGKRIARVRESAKPLIVVRLDVAESILRRDFEGIRLERVAME</sequence>
<keyword evidence="2" id="KW-1185">Reference proteome</keyword>
<dbReference type="OrthoDB" id="2086300at2"/>
<gene>
    <name evidence="1" type="ORF">CF651_15280</name>
</gene>
<dbReference type="Proteomes" id="UP000215509">
    <property type="component" value="Unassembled WGS sequence"/>
</dbReference>
<reference evidence="1 2" key="1">
    <citation type="submission" date="2017-07" db="EMBL/GenBank/DDBJ databases">
        <title>Genome sequencing and assembly of Paenibacillus rigui.</title>
        <authorList>
            <person name="Mayilraj S."/>
        </authorList>
    </citation>
    <scope>NUCLEOTIDE SEQUENCE [LARGE SCALE GENOMIC DNA]</scope>
    <source>
        <strain evidence="1 2">JCM 16352</strain>
    </source>
</reference>
<accession>A0A229UP98</accession>